<dbReference type="PANTHER" id="PTHR43033">
    <property type="entry name" value="TRNA(ILE)-LYSIDINE SYNTHASE-RELATED"/>
    <property type="match status" value="1"/>
</dbReference>
<dbReference type="InterPro" id="IPR014729">
    <property type="entry name" value="Rossmann-like_a/b/a_fold"/>
</dbReference>
<comment type="catalytic activity">
    <reaction evidence="5 6">
        <text>cytidine(34) in tRNA(Ile2) + L-lysine + ATP = lysidine(34) in tRNA(Ile2) + AMP + diphosphate + H(+)</text>
        <dbReference type="Rhea" id="RHEA:43744"/>
        <dbReference type="Rhea" id="RHEA-COMP:10625"/>
        <dbReference type="Rhea" id="RHEA-COMP:10670"/>
        <dbReference type="ChEBI" id="CHEBI:15378"/>
        <dbReference type="ChEBI" id="CHEBI:30616"/>
        <dbReference type="ChEBI" id="CHEBI:32551"/>
        <dbReference type="ChEBI" id="CHEBI:33019"/>
        <dbReference type="ChEBI" id="CHEBI:82748"/>
        <dbReference type="ChEBI" id="CHEBI:83665"/>
        <dbReference type="ChEBI" id="CHEBI:456215"/>
        <dbReference type="EC" id="6.3.4.19"/>
    </reaction>
</comment>
<dbReference type="RefSeq" id="WP_320501859.1">
    <property type="nucleotide sequence ID" value="NZ_JAXCLX010000002.1"/>
</dbReference>
<keyword evidence="4 6" id="KW-0067">ATP-binding</keyword>
<dbReference type="Gene3D" id="3.40.50.620">
    <property type="entry name" value="HUPs"/>
    <property type="match status" value="1"/>
</dbReference>
<dbReference type="EC" id="6.3.4.19" evidence="6"/>
<dbReference type="Pfam" id="PF01171">
    <property type="entry name" value="ATP_bind_3"/>
    <property type="match status" value="1"/>
</dbReference>
<comment type="domain">
    <text evidence="6">The N-terminal region contains the highly conserved SGGXDS motif, predicted to be a P-loop motif involved in ATP binding.</text>
</comment>
<organism evidence="8 9">
    <name type="scientific">Dongia rigui</name>
    <dbReference type="NCBI Taxonomy" id="940149"/>
    <lineage>
        <taxon>Bacteria</taxon>
        <taxon>Pseudomonadati</taxon>
        <taxon>Pseudomonadota</taxon>
        <taxon>Alphaproteobacteria</taxon>
        <taxon>Rhodospirillales</taxon>
        <taxon>Dongiaceae</taxon>
        <taxon>Dongia</taxon>
    </lineage>
</organism>
<evidence type="ECO:0000259" key="7">
    <source>
        <dbReference type="Pfam" id="PF01171"/>
    </source>
</evidence>
<comment type="caution">
    <text evidence="8">The sequence shown here is derived from an EMBL/GenBank/DDBJ whole genome shotgun (WGS) entry which is preliminary data.</text>
</comment>
<comment type="subcellular location">
    <subcellularLocation>
        <location evidence="6">Cytoplasm</location>
    </subcellularLocation>
</comment>
<evidence type="ECO:0000256" key="5">
    <source>
        <dbReference type="ARBA" id="ARBA00048539"/>
    </source>
</evidence>
<dbReference type="HAMAP" id="MF_01161">
    <property type="entry name" value="tRNA_Ile_lys_synt"/>
    <property type="match status" value="1"/>
</dbReference>
<accession>A0ABU5E380</accession>
<evidence type="ECO:0000256" key="4">
    <source>
        <dbReference type="ARBA" id="ARBA00022840"/>
    </source>
</evidence>
<feature type="binding site" evidence="6">
    <location>
        <begin position="18"/>
        <end position="23"/>
    </location>
    <ligand>
        <name>ATP</name>
        <dbReference type="ChEBI" id="CHEBI:30616"/>
    </ligand>
</feature>
<dbReference type="SUPFAM" id="SSF52402">
    <property type="entry name" value="Adenine nucleotide alpha hydrolases-like"/>
    <property type="match status" value="1"/>
</dbReference>
<dbReference type="PANTHER" id="PTHR43033:SF1">
    <property type="entry name" value="TRNA(ILE)-LYSIDINE SYNTHASE-RELATED"/>
    <property type="match status" value="1"/>
</dbReference>
<keyword evidence="6" id="KW-0963">Cytoplasm</keyword>
<keyword evidence="2 6" id="KW-0819">tRNA processing</keyword>
<dbReference type="EMBL" id="JAXCLX010000002">
    <property type="protein sequence ID" value="MDY0873271.1"/>
    <property type="molecule type" value="Genomic_DNA"/>
</dbReference>
<evidence type="ECO:0000256" key="2">
    <source>
        <dbReference type="ARBA" id="ARBA00022694"/>
    </source>
</evidence>
<dbReference type="NCBIfam" id="TIGR02432">
    <property type="entry name" value="lysidine_TilS_N"/>
    <property type="match status" value="1"/>
</dbReference>
<evidence type="ECO:0000313" key="8">
    <source>
        <dbReference type="EMBL" id="MDY0873271.1"/>
    </source>
</evidence>
<dbReference type="Proteomes" id="UP001271769">
    <property type="component" value="Unassembled WGS sequence"/>
</dbReference>
<reference evidence="8 9" key="1">
    <citation type="journal article" date="2013" name="Antonie Van Leeuwenhoek">
        <title>Dongia rigui sp. nov., isolated from freshwater of a large wetland in Korea.</title>
        <authorList>
            <person name="Baik K.S."/>
            <person name="Hwang Y.M."/>
            <person name="Choi J.S."/>
            <person name="Kwon J."/>
            <person name="Seong C.N."/>
        </authorList>
    </citation>
    <scope>NUCLEOTIDE SEQUENCE [LARGE SCALE GENOMIC DNA]</scope>
    <source>
        <strain evidence="8 9">04SU4-P</strain>
    </source>
</reference>
<dbReference type="InterPro" id="IPR012094">
    <property type="entry name" value="tRNA_Ile_lys_synt"/>
</dbReference>
<evidence type="ECO:0000256" key="3">
    <source>
        <dbReference type="ARBA" id="ARBA00022741"/>
    </source>
</evidence>
<dbReference type="InterPro" id="IPR012795">
    <property type="entry name" value="tRNA_Ile_lys_synt_N"/>
</dbReference>
<keyword evidence="9" id="KW-1185">Reference proteome</keyword>
<evidence type="ECO:0000256" key="1">
    <source>
        <dbReference type="ARBA" id="ARBA00022598"/>
    </source>
</evidence>
<proteinExistence type="inferred from homology"/>
<evidence type="ECO:0000256" key="6">
    <source>
        <dbReference type="HAMAP-Rule" id="MF_01161"/>
    </source>
</evidence>
<evidence type="ECO:0000313" key="9">
    <source>
        <dbReference type="Proteomes" id="UP001271769"/>
    </source>
</evidence>
<protein>
    <recommendedName>
        <fullName evidence="6">tRNA(Ile)-lysidine synthase</fullName>
        <ecNumber evidence="6">6.3.4.19</ecNumber>
    </recommendedName>
    <alternativeName>
        <fullName evidence="6">tRNA(Ile)-2-lysyl-cytidine synthase</fullName>
    </alternativeName>
    <alternativeName>
        <fullName evidence="6">tRNA(Ile)-lysidine synthetase</fullName>
    </alternativeName>
</protein>
<keyword evidence="1 6" id="KW-0436">Ligase</keyword>
<keyword evidence="3 6" id="KW-0547">Nucleotide-binding</keyword>
<comment type="similarity">
    <text evidence="6">Belongs to the tRNA(Ile)-lysidine synthase family.</text>
</comment>
<feature type="domain" description="tRNA(Ile)-lysidine/2-thiocytidine synthase N-terminal" evidence="7">
    <location>
        <begin position="13"/>
        <end position="191"/>
    </location>
</feature>
<gene>
    <name evidence="6 8" type="primary">tilS</name>
    <name evidence="8" type="ORF">SMD31_15120</name>
</gene>
<name>A0ABU5E380_9PROT</name>
<dbReference type="CDD" id="cd01992">
    <property type="entry name" value="TilS_N"/>
    <property type="match status" value="1"/>
</dbReference>
<dbReference type="InterPro" id="IPR011063">
    <property type="entry name" value="TilS/TtcA_N"/>
</dbReference>
<dbReference type="GO" id="GO:0032267">
    <property type="term" value="F:tRNA(Ile)-lysidine synthase activity"/>
    <property type="evidence" value="ECO:0007669"/>
    <property type="project" value="UniProtKB-EC"/>
</dbReference>
<sequence length="417" mass="45161">MAACGPFEPFPHVAVAVSGGADSLALLLLMHRWTRALGGKVRALTVDHGLRAESAAEAQQVALWATAAGIDHHILRWLGEKSGAGLQAAARQARYDLMTAWCRDAGVLHLATAHSLDDQRETVAMRQARGGPSQMGLAGMSLISTRSGVRLLRPLLPVPGALLRHHLTVLGQAWIEDPSNRLTRFERIRWREGREGALPQTADIRHWGEQRVADERAIADLFIRSVDIHAAGHVCVDLDPWKAVPDRWRIPALGQLIRLVAGADYQPAHGALARVAAGWLEAPRVTSLGGALIGHWRGRGLICREAAGVREKLTTSGLWDGRFAVDLAPNMTVGALGEPGVAEIGQSGHSQHWNRDIPPLARAALPAVRDATGRLMLVPYLGFDPYGRGSDTHFRFLPHNSATSSGFTVAYGWQHTI</sequence>
<comment type="function">
    <text evidence="6">Ligates lysine onto the cytidine present at position 34 of the AUA codon-specific tRNA(Ile) that contains the anticodon CAU, in an ATP-dependent manner. Cytidine is converted to lysidine, thus changing the amino acid specificity of the tRNA from methionine to isoleucine.</text>
</comment>